<evidence type="ECO:0000313" key="3">
    <source>
        <dbReference type="Proteomes" id="UP001215598"/>
    </source>
</evidence>
<feature type="compositionally biased region" description="Basic and acidic residues" evidence="1">
    <location>
        <begin position="83"/>
        <end position="101"/>
    </location>
</feature>
<feature type="compositionally biased region" description="Basic residues" evidence="1">
    <location>
        <begin position="169"/>
        <end position="183"/>
    </location>
</feature>
<dbReference type="EMBL" id="JARKIB010000286">
    <property type="protein sequence ID" value="KAJ7716765.1"/>
    <property type="molecule type" value="Genomic_DNA"/>
</dbReference>
<feature type="compositionally biased region" description="Low complexity" evidence="1">
    <location>
        <begin position="36"/>
        <end position="50"/>
    </location>
</feature>
<feature type="compositionally biased region" description="Pro residues" evidence="1">
    <location>
        <begin position="60"/>
        <end position="74"/>
    </location>
</feature>
<feature type="compositionally biased region" description="Low complexity" evidence="1">
    <location>
        <begin position="155"/>
        <end position="168"/>
    </location>
</feature>
<dbReference type="Proteomes" id="UP001215598">
    <property type="component" value="Unassembled WGS sequence"/>
</dbReference>
<comment type="caution">
    <text evidence="2">The sequence shown here is derived from an EMBL/GenBank/DDBJ whole genome shotgun (WGS) entry which is preliminary data.</text>
</comment>
<accession>A0AAD7HB90</accession>
<reference evidence="2" key="1">
    <citation type="submission" date="2023-03" db="EMBL/GenBank/DDBJ databases">
        <title>Massive genome expansion in bonnet fungi (Mycena s.s.) driven by repeated elements and novel gene families across ecological guilds.</title>
        <authorList>
            <consortium name="Lawrence Berkeley National Laboratory"/>
            <person name="Harder C.B."/>
            <person name="Miyauchi S."/>
            <person name="Viragh M."/>
            <person name="Kuo A."/>
            <person name="Thoen E."/>
            <person name="Andreopoulos B."/>
            <person name="Lu D."/>
            <person name="Skrede I."/>
            <person name="Drula E."/>
            <person name="Henrissat B."/>
            <person name="Morin E."/>
            <person name="Kohler A."/>
            <person name="Barry K."/>
            <person name="LaButti K."/>
            <person name="Morin E."/>
            <person name="Salamov A."/>
            <person name="Lipzen A."/>
            <person name="Mereny Z."/>
            <person name="Hegedus B."/>
            <person name="Baldrian P."/>
            <person name="Stursova M."/>
            <person name="Weitz H."/>
            <person name="Taylor A."/>
            <person name="Grigoriev I.V."/>
            <person name="Nagy L.G."/>
            <person name="Martin F."/>
            <person name="Kauserud H."/>
        </authorList>
    </citation>
    <scope>NUCLEOTIDE SEQUENCE</scope>
    <source>
        <strain evidence="2">CBHHK182m</strain>
    </source>
</reference>
<protein>
    <submittedName>
        <fullName evidence="2">Uncharacterized protein</fullName>
    </submittedName>
</protein>
<organism evidence="2 3">
    <name type="scientific">Mycena metata</name>
    <dbReference type="NCBI Taxonomy" id="1033252"/>
    <lineage>
        <taxon>Eukaryota</taxon>
        <taxon>Fungi</taxon>
        <taxon>Dikarya</taxon>
        <taxon>Basidiomycota</taxon>
        <taxon>Agaricomycotina</taxon>
        <taxon>Agaricomycetes</taxon>
        <taxon>Agaricomycetidae</taxon>
        <taxon>Agaricales</taxon>
        <taxon>Marasmiineae</taxon>
        <taxon>Mycenaceae</taxon>
        <taxon>Mycena</taxon>
    </lineage>
</organism>
<feature type="region of interest" description="Disordered" evidence="1">
    <location>
        <begin position="36"/>
        <end position="196"/>
    </location>
</feature>
<name>A0AAD7HB90_9AGAR</name>
<dbReference type="AlphaFoldDB" id="A0AAD7HB90"/>
<evidence type="ECO:0000256" key="1">
    <source>
        <dbReference type="SAM" id="MobiDB-lite"/>
    </source>
</evidence>
<gene>
    <name evidence="2" type="ORF">B0H16DRAFT_1612810</name>
</gene>
<evidence type="ECO:0000313" key="2">
    <source>
        <dbReference type="EMBL" id="KAJ7716765.1"/>
    </source>
</evidence>
<sequence length="196" mass="21635">MITIHVRRSISNLGLVRPEGCRIAHATATEDTLRASSCSLPPASASASPHLHIHPHRNPPTHPPPHTPTDPPPTRLLFRATRTQRERGSERDSLRHIERHAPYPLSITPRPALTPRHTPPTHLPTNIFPRRAGRKGGEGEQNKGSVTLTPQERLSVSPSSPPSVSGKTKPQKAKKKKRSKVRNPVHPTHPRSQTAR</sequence>
<feature type="compositionally biased region" description="Polar residues" evidence="1">
    <location>
        <begin position="142"/>
        <end position="154"/>
    </location>
</feature>
<keyword evidence="3" id="KW-1185">Reference proteome</keyword>
<proteinExistence type="predicted"/>